<keyword evidence="14" id="KW-1185">Reference proteome</keyword>
<comment type="similarity">
    <text evidence="3 11">Belongs to the peptidase M50B family.</text>
</comment>
<feature type="domain" description="PDZ" evidence="12">
    <location>
        <begin position="118"/>
        <end position="180"/>
    </location>
</feature>
<dbReference type="GO" id="GO:0016020">
    <property type="term" value="C:membrane"/>
    <property type="evidence" value="ECO:0007669"/>
    <property type="project" value="UniProtKB-SubCell"/>
</dbReference>
<keyword evidence="10 11" id="KW-0472">Membrane</keyword>
<comment type="cofactor">
    <cofactor evidence="1 11">
        <name>Zn(2+)</name>
        <dbReference type="ChEBI" id="CHEBI:29105"/>
    </cofactor>
</comment>
<evidence type="ECO:0000256" key="4">
    <source>
        <dbReference type="ARBA" id="ARBA00022670"/>
    </source>
</evidence>
<evidence type="ECO:0000259" key="12">
    <source>
        <dbReference type="PROSITE" id="PS50106"/>
    </source>
</evidence>
<dbReference type="PANTHER" id="PTHR42837">
    <property type="entry name" value="REGULATOR OF SIGMA-E PROTEASE RSEP"/>
    <property type="match status" value="1"/>
</dbReference>
<keyword evidence="11" id="KW-0479">Metal-binding</keyword>
<dbReference type="NCBIfam" id="TIGR00054">
    <property type="entry name" value="RIP metalloprotease RseP"/>
    <property type="match status" value="1"/>
</dbReference>
<dbReference type="Pfam" id="PF17820">
    <property type="entry name" value="PDZ_6"/>
    <property type="match status" value="1"/>
</dbReference>
<feature type="transmembrane region" description="Helical" evidence="11">
    <location>
        <begin position="315"/>
        <end position="334"/>
    </location>
</feature>
<feature type="transmembrane region" description="Helical" evidence="11">
    <location>
        <begin position="93"/>
        <end position="123"/>
    </location>
</feature>
<evidence type="ECO:0000256" key="2">
    <source>
        <dbReference type="ARBA" id="ARBA00004141"/>
    </source>
</evidence>
<dbReference type="InterPro" id="IPR008915">
    <property type="entry name" value="Peptidase_M50"/>
</dbReference>
<keyword evidence="5 11" id="KW-0812">Transmembrane</keyword>
<keyword evidence="4" id="KW-0645">Protease</keyword>
<dbReference type="Gene3D" id="2.30.42.10">
    <property type="match status" value="1"/>
</dbReference>
<evidence type="ECO:0000256" key="3">
    <source>
        <dbReference type="ARBA" id="ARBA00007931"/>
    </source>
</evidence>
<dbReference type="Pfam" id="PF02163">
    <property type="entry name" value="Peptidase_M50"/>
    <property type="match status" value="1"/>
</dbReference>
<dbReference type="EC" id="3.4.24.-" evidence="11"/>
<dbReference type="GO" id="GO:0046872">
    <property type="term" value="F:metal ion binding"/>
    <property type="evidence" value="ECO:0007669"/>
    <property type="project" value="UniProtKB-KW"/>
</dbReference>
<dbReference type="RefSeq" id="WP_249315167.1">
    <property type="nucleotide sequence ID" value="NZ_JACRSR010000001.1"/>
</dbReference>
<dbReference type="SMART" id="SM00228">
    <property type="entry name" value="PDZ"/>
    <property type="match status" value="1"/>
</dbReference>
<feature type="transmembrane region" description="Helical" evidence="11">
    <location>
        <begin position="266"/>
        <end position="286"/>
    </location>
</feature>
<dbReference type="InterPro" id="IPR036034">
    <property type="entry name" value="PDZ_sf"/>
</dbReference>
<keyword evidence="8 11" id="KW-1133">Transmembrane helix</keyword>
<reference evidence="13" key="1">
    <citation type="submission" date="2020-08" db="EMBL/GenBank/DDBJ databases">
        <title>Genome public.</title>
        <authorList>
            <person name="Liu C."/>
            <person name="Sun Q."/>
        </authorList>
    </citation>
    <scope>NUCLEOTIDE SEQUENCE</scope>
    <source>
        <strain evidence="13">NSJ-53</strain>
    </source>
</reference>
<comment type="subcellular location">
    <subcellularLocation>
        <location evidence="2">Membrane</location>
        <topology evidence="2">Multi-pass membrane protein</topology>
    </subcellularLocation>
</comment>
<keyword evidence="6 11" id="KW-0378">Hydrolase</keyword>
<comment type="caution">
    <text evidence="13">The sequence shown here is derived from an EMBL/GenBank/DDBJ whole genome shotgun (WGS) entry which is preliminary data.</text>
</comment>
<organism evidence="13 14">
    <name type="scientific">Gehongia tenuis</name>
    <dbReference type="NCBI Taxonomy" id="2763655"/>
    <lineage>
        <taxon>Bacteria</taxon>
        <taxon>Bacillati</taxon>
        <taxon>Bacillota</taxon>
        <taxon>Clostridia</taxon>
        <taxon>Christensenellales</taxon>
        <taxon>Christensenellaceae</taxon>
        <taxon>Gehongia</taxon>
    </lineage>
</organism>
<dbReference type="InterPro" id="IPR041489">
    <property type="entry name" value="PDZ_6"/>
</dbReference>
<evidence type="ECO:0000256" key="7">
    <source>
        <dbReference type="ARBA" id="ARBA00022833"/>
    </source>
</evidence>
<protein>
    <recommendedName>
        <fullName evidence="11">Zinc metalloprotease</fullName>
        <ecNumber evidence="11">3.4.24.-</ecNumber>
    </recommendedName>
</protein>
<dbReference type="EMBL" id="JACRSR010000001">
    <property type="protein sequence ID" value="MBC8531107.1"/>
    <property type="molecule type" value="Genomic_DNA"/>
</dbReference>
<keyword evidence="9 11" id="KW-0482">Metalloprotease</keyword>
<dbReference type="SUPFAM" id="SSF50156">
    <property type="entry name" value="PDZ domain-like"/>
    <property type="match status" value="1"/>
</dbReference>
<sequence length="344" mass="37377">MGFWSILIAILILGIIVFFHELGHFSVARLFKFKVIEFAVGMGPKLVSKTSRKNGIMYSLRALPFGGYCKFYGEDEDLDDPDAMNKKPVWQRFLVVAAGPLMNIVIAILVGIILFSVIGIYVVTPEIAEVAAGTPAAAAGIQAGDVIVAVNGEEADSAEAISEKIAAGGESFELTVERDGQRQNIQVSTYFDEELQKSRVGITFGQEKERYGIFSSIGESVKLNFDILGQMLGYLGNLFFKGEGVNDIMGPVGTIGVMSEMASQGFVYLLQMVMLISLNLGLINLLPLPALDGGRLVFLIIEGIRRKPIDPNKEGLVHMIGLVVLFGIMLLFTYKDIVRLIGGS</sequence>
<evidence type="ECO:0000256" key="8">
    <source>
        <dbReference type="ARBA" id="ARBA00022989"/>
    </source>
</evidence>
<dbReference type="PROSITE" id="PS50106">
    <property type="entry name" value="PDZ"/>
    <property type="match status" value="1"/>
</dbReference>
<proteinExistence type="inferred from homology"/>
<accession>A0A926HKL0</accession>
<dbReference type="InterPro" id="IPR001478">
    <property type="entry name" value="PDZ"/>
</dbReference>
<keyword evidence="7 11" id="KW-0862">Zinc</keyword>
<evidence type="ECO:0000313" key="14">
    <source>
        <dbReference type="Proteomes" id="UP000623172"/>
    </source>
</evidence>
<dbReference type="AlphaFoldDB" id="A0A926HKL0"/>
<dbReference type="PANTHER" id="PTHR42837:SF2">
    <property type="entry name" value="MEMBRANE METALLOPROTEASE ARASP2, CHLOROPLASTIC-RELATED"/>
    <property type="match status" value="1"/>
</dbReference>
<dbReference type="GO" id="GO:0006508">
    <property type="term" value="P:proteolysis"/>
    <property type="evidence" value="ECO:0007669"/>
    <property type="project" value="UniProtKB-KW"/>
</dbReference>
<evidence type="ECO:0000313" key="13">
    <source>
        <dbReference type="EMBL" id="MBC8531107.1"/>
    </source>
</evidence>
<dbReference type="GO" id="GO:0004222">
    <property type="term" value="F:metalloendopeptidase activity"/>
    <property type="evidence" value="ECO:0007669"/>
    <property type="project" value="InterPro"/>
</dbReference>
<evidence type="ECO:0000256" key="9">
    <source>
        <dbReference type="ARBA" id="ARBA00023049"/>
    </source>
</evidence>
<name>A0A926HKL0_9FIRM</name>
<evidence type="ECO:0000256" key="5">
    <source>
        <dbReference type="ARBA" id="ARBA00022692"/>
    </source>
</evidence>
<dbReference type="InterPro" id="IPR004387">
    <property type="entry name" value="Pept_M50_Zn"/>
</dbReference>
<evidence type="ECO:0000256" key="6">
    <source>
        <dbReference type="ARBA" id="ARBA00022801"/>
    </source>
</evidence>
<dbReference type="CDD" id="cd06163">
    <property type="entry name" value="S2P-M50_PDZ_RseP-like"/>
    <property type="match status" value="1"/>
</dbReference>
<evidence type="ECO:0000256" key="11">
    <source>
        <dbReference type="RuleBase" id="RU362031"/>
    </source>
</evidence>
<dbReference type="Proteomes" id="UP000623172">
    <property type="component" value="Unassembled WGS sequence"/>
</dbReference>
<gene>
    <name evidence="13" type="primary">rseP</name>
    <name evidence="13" type="ORF">H8696_04505</name>
</gene>
<evidence type="ECO:0000256" key="1">
    <source>
        <dbReference type="ARBA" id="ARBA00001947"/>
    </source>
</evidence>
<evidence type="ECO:0000256" key="10">
    <source>
        <dbReference type="ARBA" id="ARBA00023136"/>
    </source>
</evidence>
<feature type="transmembrane region" description="Helical" evidence="11">
    <location>
        <begin position="6"/>
        <end position="27"/>
    </location>
</feature>